<feature type="domain" description="Polysaccharide biosynthesis protein CapD-like" evidence="2">
    <location>
        <begin position="16"/>
        <end position="296"/>
    </location>
</feature>
<sequence length="349" mass="38283">MGRFEPTRLDLDGKVIFVTGGTGSFGRRFVETVLERATPRKLIVFSRDELKQSEMQFDLMERFGPEKLARMRFFLGDVRDRERLTLAMRGVDVVIHAAALKQVPAAEYNPSECIHTNVLGAENVVWGCLTNRVKQVVALSTDKACNPINLYGATKLASDKTFVAANNLSGDIGTRFAVVRYGNVVGSRGSVAPLFQRLIANGATELPITDPRMTRFWITLNQGVDFVLSSLGVMRGGEIFVPKIPSMKMTDLAAAMAPKAAIKVVGIRPGEKLHEIMISADDARSTVDLGDRYAIEPAFVEYTRAPLPGSRLAEDFSYASNTNDEWLSTEGLLALLGDGAPNRRRRAGD</sequence>
<organism evidence="3 4">
    <name type="scientific">Phenylobacterium hankyongense</name>
    <dbReference type="NCBI Taxonomy" id="1813876"/>
    <lineage>
        <taxon>Bacteria</taxon>
        <taxon>Pseudomonadati</taxon>
        <taxon>Pseudomonadota</taxon>
        <taxon>Alphaproteobacteria</taxon>
        <taxon>Caulobacterales</taxon>
        <taxon>Caulobacteraceae</taxon>
        <taxon>Phenylobacterium</taxon>
    </lineage>
</organism>
<protein>
    <submittedName>
        <fullName evidence="3">UDP-N-acetylglucosamine 4,6-dehydratase (Inverting)</fullName>
        <ecNumber evidence="3">4.2.1.115</ecNumber>
    </submittedName>
</protein>
<evidence type="ECO:0000313" key="3">
    <source>
        <dbReference type="EMBL" id="RAK59348.1"/>
    </source>
</evidence>
<dbReference type="AlphaFoldDB" id="A0A328B2W0"/>
<dbReference type="SUPFAM" id="SSF51735">
    <property type="entry name" value="NAD(P)-binding Rossmann-fold domains"/>
    <property type="match status" value="1"/>
</dbReference>
<comment type="similarity">
    <text evidence="1">Belongs to the polysaccharide synthase family.</text>
</comment>
<reference evidence="4" key="1">
    <citation type="submission" date="2018-05" db="EMBL/GenBank/DDBJ databases">
        <authorList>
            <person name="Li X."/>
        </authorList>
    </citation>
    <scope>NUCLEOTIDE SEQUENCE [LARGE SCALE GENOMIC DNA]</scope>
    <source>
        <strain evidence="4">HKS-05</strain>
    </source>
</reference>
<dbReference type="CDD" id="cd05237">
    <property type="entry name" value="UDP_invert_4-6DH_SDR_e"/>
    <property type="match status" value="1"/>
</dbReference>
<dbReference type="PANTHER" id="PTHR43318">
    <property type="entry name" value="UDP-N-ACETYLGLUCOSAMINE 4,6-DEHYDRATASE"/>
    <property type="match status" value="1"/>
</dbReference>
<dbReference type="InterPro" id="IPR003869">
    <property type="entry name" value="Polysac_CapD-like"/>
</dbReference>
<dbReference type="Gene3D" id="3.40.50.720">
    <property type="entry name" value="NAD(P)-binding Rossmann-like Domain"/>
    <property type="match status" value="1"/>
</dbReference>
<proteinExistence type="inferred from homology"/>
<dbReference type="NCBIfam" id="TIGR03589">
    <property type="entry name" value="PseB"/>
    <property type="match status" value="1"/>
</dbReference>
<dbReference type="EC" id="4.2.1.115" evidence="3"/>
<keyword evidence="4" id="KW-1185">Reference proteome</keyword>
<dbReference type="EMBL" id="QFYP01000001">
    <property type="protein sequence ID" value="RAK59348.1"/>
    <property type="molecule type" value="Genomic_DNA"/>
</dbReference>
<dbReference type="Proteomes" id="UP000249842">
    <property type="component" value="Unassembled WGS sequence"/>
</dbReference>
<evidence type="ECO:0000256" key="1">
    <source>
        <dbReference type="ARBA" id="ARBA00007430"/>
    </source>
</evidence>
<dbReference type="InterPro" id="IPR036291">
    <property type="entry name" value="NAD(P)-bd_dom_sf"/>
</dbReference>
<gene>
    <name evidence="3" type="primary">pseB</name>
    <name evidence="3" type="ORF">DJ021_05770</name>
</gene>
<dbReference type="OrthoDB" id="9803111at2"/>
<dbReference type="InterPro" id="IPR020025">
    <property type="entry name" value="PseB"/>
</dbReference>
<dbReference type="PANTHER" id="PTHR43318:SF2">
    <property type="entry name" value="UDP-N-ACETYLGLUCOSAMINE 4,6-DEHYDRATASE (INVERTING)"/>
    <property type="match status" value="1"/>
</dbReference>
<dbReference type="RefSeq" id="WP_111456641.1">
    <property type="nucleotide sequence ID" value="NZ_QFYP01000001.1"/>
</dbReference>
<keyword evidence="3" id="KW-0456">Lyase</keyword>
<dbReference type="GO" id="GO:0016829">
    <property type="term" value="F:lyase activity"/>
    <property type="evidence" value="ECO:0007669"/>
    <property type="project" value="UniProtKB-KW"/>
</dbReference>
<accession>A0A328B2W0</accession>
<name>A0A328B2W0_9CAUL</name>
<comment type="caution">
    <text evidence="3">The sequence shown here is derived from an EMBL/GenBank/DDBJ whole genome shotgun (WGS) entry which is preliminary data.</text>
</comment>
<evidence type="ECO:0000259" key="2">
    <source>
        <dbReference type="Pfam" id="PF02719"/>
    </source>
</evidence>
<dbReference type="Pfam" id="PF02719">
    <property type="entry name" value="Polysacc_synt_2"/>
    <property type="match status" value="1"/>
</dbReference>
<dbReference type="InterPro" id="IPR051203">
    <property type="entry name" value="Polysaccharide_Synthase-Rel"/>
</dbReference>
<evidence type="ECO:0000313" key="4">
    <source>
        <dbReference type="Proteomes" id="UP000249842"/>
    </source>
</evidence>